<keyword evidence="2" id="KW-1185">Reference proteome</keyword>
<reference evidence="2" key="1">
    <citation type="journal article" date="2017" name="Genome Biol.">
        <title>Comparative genomics reveals high biological diversity and specific adaptations in the industrially and medically important fungal genus Aspergillus.</title>
        <authorList>
            <person name="de Vries R.P."/>
            <person name="Riley R."/>
            <person name="Wiebenga A."/>
            <person name="Aguilar-Osorio G."/>
            <person name="Amillis S."/>
            <person name="Uchima C.A."/>
            <person name="Anderluh G."/>
            <person name="Asadollahi M."/>
            <person name="Askin M."/>
            <person name="Barry K."/>
            <person name="Battaglia E."/>
            <person name="Bayram O."/>
            <person name="Benocci T."/>
            <person name="Braus-Stromeyer S.A."/>
            <person name="Caldana C."/>
            <person name="Canovas D."/>
            <person name="Cerqueira G.C."/>
            <person name="Chen F."/>
            <person name="Chen W."/>
            <person name="Choi C."/>
            <person name="Clum A."/>
            <person name="Dos Santos R.A."/>
            <person name="Damasio A.R."/>
            <person name="Diallinas G."/>
            <person name="Emri T."/>
            <person name="Fekete E."/>
            <person name="Flipphi M."/>
            <person name="Freyberg S."/>
            <person name="Gallo A."/>
            <person name="Gournas C."/>
            <person name="Habgood R."/>
            <person name="Hainaut M."/>
            <person name="Harispe M.L."/>
            <person name="Henrissat B."/>
            <person name="Hilden K.S."/>
            <person name="Hope R."/>
            <person name="Hossain A."/>
            <person name="Karabika E."/>
            <person name="Karaffa L."/>
            <person name="Karanyi Z."/>
            <person name="Krasevec N."/>
            <person name="Kuo A."/>
            <person name="Kusch H."/>
            <person name="LaButti K."/>
            <person name="Lagendijk E.L."/>
            <person name="Lapidus A."/>
            <person name="Levasseur A."/>
            <person name="Lindquist E."/>
            <person name="Lipzen A."/>
            <person name="Logrieco A.F."/>
            <person name="MacCabe A."/>
            <person name="Maekelae M.R."/>
            <person name="Malavazi I."/>
            <person name="Melin P."/>
            <person name="Meyer V."/>
            <person name="Mielnichuk N."/>
            <person name="Miskei M."/>
            <person name="Molnar A.P."/>
            <person name="Mule G."/>
            <person name="Ngan C.Y."/>
            <person name="Orejas M."/>
            <person name="Orosz E."/>
            <person name="Ouedraogo J.P."/>
            <person name="Overkamp K.M."/>
            <person name="Park H.-S."/>
            <person name="Perrone G."/>
            <person name="Piumi F."/>
            <person name="Punt P.J."/>
            <person name="Ram A.F."/>
            <person name="Ramon A."/>
            <person name="Rauscher S."/>
            <person name="Record E."/>
            <person name="Riano-Pachon D.M."/>
            <person name="Robert V."/>
            <person name="Roehrig J."/>
            <person name="Ruller R."/>
            <person name="Salamov A."/>
            <person name="Salih N.S."/>
            <person name="Samson R.A."/>
            <person name="Sandor E."/>
            <person name="Sanguinetti M."/>
            <person name="Schuetze T."/>
            <person name="Sepcic K."/>
            <person name="Shelest E."/>
            <person name="Sherlock G."/>
            <person name="Sophianopoulou V."/>
            <person name="Squina F.M."/>
            <person name="Sun H."/>
            <person name="Susca A."/>
            <person name="Todd R.B."/>
            <person name="Tsang A."/>
            <person name="Unkles S.E."/>
            <person name="van de Wiele N."/>
            <person name="van Rossen-Uffink D."/>
            <person name="Oliveira J.V."/>
            <person name="Vesth T.C."/>
            <person name="Visser J."/>
            <person name="Yu J.-H."/>
            <person name="Zhou M."/>
            <person name="Andersen M.R."/>
            <person name="Archer D.B."/>
            <person name="Baker S.E."/>
            <person name="Benoit I."/>
            <person name="Brakhage A.A."/>
            <person name="Braus G.H."/>
            <person name="Fischer R."/>
            <person name="Frisvad J.C."/>
            <person name="Goldman G.H."/>
            <person name="Houbraken J."/>
            <person name="Oakley B."/>
            <person name="Pocsi I."/>
            <person name="Scazzocchio C."/>
            <person name="Seiboth B."/>
            <person name="vanKuyk P.A."/>
            <person name="Wortman J."/>
            <person name="Dyer P.S."/>
            <person name="Grigoriev I.V."/>
        </authorList>
    </citation>
    <scope>NUCLEOTIDE SEQUENCE [LARGE SCALE GENOMIC DNA]</scope>
    <source>
        <strain evidence="2">CBS 593.65</strain>
    </source>
</reference>
<dbReference type="Proteomes" id="UP000184356">
    <property type="component" value="Unassembled WGS sequence"/>
</dbReference>
<evidence type="ECO:0008006" key="3">
    <source>
        <dbReference type="Google" id="ProtNLM"/>
    </source>
</evidence>
<dbReference type="RefSeq" id="XP_040697188.1">
    <property type="nucleotide sequence ID" value="XM_040852992.1"/>
</dbReference>
<evidence type="ECO:0000313" key="2">
    <source>
        <dbReference type="Proteomes" id="UP000184356"/>
    </source>
</evidence>
<evidence type="ECO:0000313" key="1">
    <source>
        <dbReference type="EMBL" id="OJJ53382.1"/>
    </source>
</evidence>
<organism evidence="1 2">
    <name type="scientific">Aspergillus sydowii CBS 593.65</name>
    <dbReference type="NCBI Taxonomy" id="1036612"/>
    <lineage>
        <taxon>Eukaryota</taxon>
        <taxon>Fungi</taxon>
        <taxon>Dikarya</taxon>
        <taxon>Ascomycota</taxon>
        <taxon>Pezizomycotina</taxon>
        <taxon>Eurotiomycetes</taxon>
        <taxon>Eurotiomycetidae</taxon>
        <taxon>Eurotiales</taxon>
        <taxon>Aspergillaceae</taxon>
        <taxon>Aspergillus</taxon>
        <taxon>Aspergillus subgen. Nidulantes</taxon>
    </lineage>
</organism>
<name>A0A1L9T1Q5_9EURO</name>
<gene>
    <name evidence="1" type="ORF">ASPSYDRAFT_94589</name>
</gene>
<sequence>MRLKLSSLSISLLTVVFLISVYALMNARLKRDPIMSEDEVGECLNCVHYLARVDDRIQKFNNSRENPQLFQYALQVSCRGLLYRTGHCVKFMREFRKDVPRYMHAEDPYEACVSIGSCR</sequence>
<protein>
    <recommendedName>
        <fullName evidence="3">Saposin B-type domain-containing protein</fullName>
    </recommendedName>
</protein>
<dbReference type="GeneID" id="63769065"/>
<dbReference type="OrthoDB" id="4453950at2759"/>
<accession>A0A1L9T1Q5</accession>
<dbReference type="AlphaFoldDB" id="A0A1L9T1Q5"/>
<dbReference type="EMBL" id="KV878597">
    <property type="protein sequence ID" value="OJJ53382.1"/>
    <property type="molecule type" value="Genomic_DNA"/>
</dbReference>
<dbReference type="VEuPathDB" id="FungiDB:ASPSYDRAFT_94589"/>
<proteinExistence type="predicted"/>